<dbReference type="InterPro" id="IPR027275">
    <property type="entry name" value="PRC-brl_dom"/>
</dbReference>
<feature type="compositionally biased region" description="Low complexity" evidence="1">
    <location>
        <begin position="51"/>
        <end position="62"/>
    </location>
</feature>
<evidence type="ECO:0000313" key="4">
    <source>
        <dbReference type="EMBL" id="MFD0978187.1"/>
    </source>
</evidence>
<dbReference type="Proteomes" id="UP001597108">
    <property type="component" value="Unassembled WGS sequence"/>
</dbReference>
<feature type="signal peptide" evidence="2">
    <location>
        <begin position="1"/>
        <end position="20"/>
    </location>
</feature>
<gene>
    <name evidence="4" type="ORF">ACFQ2S_00830</name>
</gene>
<dbReference type="Gene3D" id="2.30.30.240">
    <property type="entry name" value="PRC-barrel domain"/>
    <property type="match status" value="1"/>
</dbReference>
<evidence type="ECO:0000313" key="5">
    <source>
        <dbReference type="Proteomes" id="UP001597108"/>
    </source>
</evidence>
<evidence type="ECO:0000259" key="3">
    <source>
        <dbReference type="Pfam" id="PF05239"/>
    </source>
</evidence>
<feature type="region of interest" description="Disordered" evidence="1">
    <location>
        <begin position="23"/>
        <end position="101"/>
    </location>
</feature>
<keyword evidence="2" id="KW-0732">Signal</keyword>
<evidence type="ECO:0000256" key="1">
    <source>
        <dbReference type="SAM" id="MobiDB-lite"/>
    </source>
</evidence>
<comment type="caution">
    <text evidence="4">The sequence shown here is derived from an EMBL/GenBank/DDBJ whole genome shotgun (WGS) entry which is preliminary data.</text>
</comment>
<dbReference type="PANTHER" id="PTHR36505:SF1">
    <property type="entry name" value="BLR1072 PROTEIN"/>
    <property type="match status" value="1"/>
</dbReference>
<accession>A0ABW3IJA4</accession>
<keyword evidence="5" id="KW-1185">Reference proteome</keyword>
<organism evidence="4 5">
    <name type="scientific">Tropicimonas aquimaris</name>
    <dbReference type="NCBI Taxonomy" id="914152"/>
    <lineage>
        <taxon>Bacteria</taxon>
        <taxon>Pseudomonadati</taxon>
        <taxon>Pseudomonadota</taxon>
        <taxon>Alphaproteobacteria</taxon>
        <taxon>Rhodobacterales</taxon>
        <taxon>Roseobacteraceae</taxon>
        <taxon>Tropicimonas</taxon>
    </lineage>
</organism>
<dbReference type="RefSeq" id="WP_386071918.1">
    <property type="nucleotide sequence ID" value="NZ_JBHTJT010000002.1"/>
</dbReference>
<feature type="compositionally biased region" description="Polar residues" evidence="1">
    <location>
        <begin position="23"/>
        <end position="44"/>
    </location>
</feature>
<feature type="compositionally biased region" description="Low complexity" evidence="1">
    <location>
        <begin position="82"/>
        <end position="95"/>
    </location>
</feature>
<protein>
    <submittedName>
        <fullName evidence="4">PRC-barrel domain-containing protein</fullName>
    </submittedName>
</protein>
<dbReference type="InterPro" id="IPR011033">
    <property type="entry name" value="PRC_barrel-like_sf"/>
</dbReference>
<sequence>MRNILTTTALVMMTALPVYAESHMQTQSTPADTAQSTMPDSGTVPTPPPETGAAETPANTATVQDPMSDTADTAPAVDTEAAEPGATAGAEGTEPMVTTPGAVIFDDGPLTAEKLDGMRVIGGDGERVGEISQILLTDDGRINRVVVDVGGFLGIGEKPVALPFSDLELVGSDTMDVQEVRVGYTEDELNGMERWSE</sequence>
<reference evidence="5" key="1">
    <citation type="journal article" date="2019" name="Int. J. Syst. Evol. Microbiol.">
        <title>The Global Catalogue of Microorganisms (GCM) 10K type strain sequencing project: providing services to taxonomists for standard genome sequencing and annotation.</title>
        <authorList>
            <consortium name="The Broad Institute Genomics Platform"/>
            <consortium name="The Broad Institute Genome Sequencing Center for Infectious Disease"/>
            <person name="Wu L."/>
            <person name="Ma J."/>
        </authorList>
    </citation>
    <scope>NUCLEOTIDE SEQUENCE [LARGE SCALE GENOMIC DNA]</scope>
    <source>
        <strain evidence="5">CCUG 60524</strain>
    </source>
</reference>
<feature type="chain" id="PRO_5047541120" evidence="2">
    <location>
        <begin position="21"/>
        <end position="197"/>
    </location>
</feature>
<evidence type="ECO:0000256" key="2">
    <source>
        <dbReference type="SAM" id="SignalP"/>
    </source>
</evidence>
<dbReference type="SUPFAM" id="SSF50346">
    <property type="entry name" value="PRC-barrel domain"/>
    <property type="match status" value="1"/>
</dbReference>
<dbReference type="PANTHER" id="PTHR36505">
    <property type="entry name" value="BLR1072 PROTEIN"/>
    <property type="match status" value="1"/>
</dbReference>
<proteinExistence type="predicted"/>
<dbReference type="EMBL" id="JBHTJT010000002">
    <property type="protein sequence ID" value="MFD0978187.1"/>
    <property type="molecule type" value="Genomic_DNA"/>
</dbReference>
<feature type="domain" description="PRC-barrel" evidence="3">
    <location>
        <begin position="112"/>
        <end position="177"/>
    </location>
</feature>
<dbReference type="Pfam" id="PF05239">
    <property type="entry name" value="PRC"/>
    <property type="match status" value="1"/>
</dbReference>
<name>A0ABW3IJA4_9RHOB</name>